<dbReference type="KEGG" id="cpi:Cpin_0148"/>
<evidence type="ECO:0000256" key="1">
    <source>
        <dbReference type="ARBA" id="ARBA00022723"/>
    </source>
</evidence>
<dbReference type="PROSITE" id="PS51819">
    <property type="entry name" value="VOC"/>
    <property type="match status" value="1"/>
</dbReference>
<dbReference type="GO" id="GO:0004493">
    <property type="term" value="F:methylmalonyl-CoA epimerase activity"/>
    <property type="evidence" value="ECO:0007669"/>
    <property type="project" value="TreeGrafter"/>
</dbReference>
<dbReference type="Proteomes" id="UP000002215">
    <property type="component" value="Chromosome"/>
</dbReference>
<dbReference type="OrthoDB" id="2613830at2"/>
<evidence type="ECO:0000313" key="5">
    <source>
        <dbReference type="Proteomes" id="UP000002215"/>
    </source>
</evidence>
<name>A0A979GS22_CHIPD</name>
<dbReference type="SUPFAM" id="SSF54427">
    <property type="entry name" value="NTF2-like"/>
    <property type="match status" value="1"/>
</dbReference>
<dbReference type="PANTHER" id="PTHR43048:SF6">
    <property type="entry name" value="BLR8189 PROTEIN"/>
    <property type="match status" value="1"/>
</dbReference>
<dbReference type="InterPro" id="IPR032710">
    <property type="entry name" value="NTF2-like_dom_sf"/>
</dbReference>
<dbReference type="PANTHER" id="PTHR43048">
    <property type="entry name" value="METHYLMALONYL-COA EPIMERASE"/>
    <property type="match status" value="1"/>
</dbReference>
<dbReference type="Gene3D" id="3.10.180.10">
    <property type="entry name" value="2,3-Dihydroxybiphenyl 1,2-Dioxygenase, domain 1"/>
    <property type="match status" value="1"/>
</dbReference>
<dbReference type="InterPro" id="IPR029068">
    <property type="entry name" value="Glyas_Bleomycin-R_OHBP_Dase"/>
</dbReference>
<dbReference type="GO" id="GO:0046491">
    <property type="term" value="P:L-methylmalonyl-CoA metabolic process"/>
    <property type="evidence" value="ECO:0007669"/>
    <property type="project" value="TreeGrafter"/>
</dbReference>
<dbReference type="InterPro" id="IPR051785">
    <property type="entry name" value="MMCE/EMCE_epimerase"/>
</dbReference>
<feature type="domain" description="VOC" evidence="3">
    <location>
        <begin position="33"/>
        <end position="177"/>
    </location>
</feature>
<evidence type="ECO:0000313" key="4">
    <source>
        <dbReference type="EMBL" id="ACU57650.1"/>
    </source>
</evidence>
<reference evidence="4 5" key="2">
    <citation type="journal article" date="2010" name="Stand. Genomic Sci.">
        <title>Complete genome sequence of Chitinophaga pinensis type strain (UQM 2034).</title>
        <authorList>
            <person name="Glavina Del Rio T."/>
            <person name="Abt B."/>
            <person name="Spring S."/>
            <person name="Lapidus A."/>
            <person name="Nolan M."/>
            <person name="Tice H."/>
            <person name="Copeland A."/>
            <person name="Cheng J.F."/>
            <person name="Chen F."/>
            <person name="Bruce D."/>
            <person name="Goodwin L."/>
            <person name="Pitluck S."/>
            <person name="Ivanova N."/>
            <person name="Mavromatis K."/>
            <person name="Mikhailova N."/>
            <person name="Pati A."/>
            <person name="Chen A."/>
            <person name="Palaniappan K."/>
            <person name="Land M."/>
            <person name="Hauser L."/>
            <person name="Chang Y.J."/>
            <person name="Jeffries C.D."/>
            <person name="Chain P."/>
            <person name="Saunders E."/>
            <person name="Detter J.C."/>
            <person name="Brettin T."/>
            <person name="Rohde M."/>
            <person name="Goker M."/>
            <person name="Bristow J."/>
            <person name="Eisen J.A."/>
            <person name="Markowitz V."/>
            <person name="Hugenholtz P."/>
            <person name="Kyrpides N.C."/>
            <person name="Klenk H.P."/>
            <person name="Lucas S."/>
        </authorList>
    </citation>
    <scope>NUCLEOTIDE SEQUENCE [LARGE SCALE GENOMIC DNA]</scope>
    <source>
        <strain evidence="5">ATCC 43595 / DSM 2588 / LMG 13176 / NBRC 15968 / NCIMB 11800 / UQM 2034</strain>
    </source>
</reference>
<evidence type="ECO:0000256" key="2">
    <source>
        <dbReference type="SAM" id="SignalP"/>
    </source>
</evidence>
<dbReference type="Pfam" id="PF00903">
    <property type="entry name" value="Glyoxalase"/>
    <property type="match status" value="1"/>
</dbReference>
<keyword evidence="2" id="KW-0732">Signal</keyword>
<feature type="signal peptide" evidence="2">
    <location>
        <begin position="1"/>
        <end position="25"/>
    </location>
</feature>
<dbReference type="EMBL" id="CP001699">
    <property type="protein sequence ID" value="ACU57650.1"/>
    <property type="molecule type" value="Genomic_DNA"/>
</dbReference>
<sequence>MKGLKHSIIILVAALTLGSIEKASAQTKAGILGIDHIGVNVPDMSQAVAFFTDVLGFTPVTQIGPIPLNDAWKTANHMQSGTGAVSIKMVHAGSGANIELFYYENNKGAQQQPGGDDAGATHIAFYTTDINAAVAYLKSKNVKMLGEPFHTTMGDTAGETWVYFETPWGAKMELVSYPEGKEYEKNHPKELLWSPKTAVNNLNTITMDTKDLLAIVEQHLLIWNEKDAAKRSAIAQKVYAADIEMVDRHFTATGYDSINEFVNKLQKDNPSARFTHVKAINAHHNIARLFWQFGPKEKPDAVTGMDLFVIENGKVQKLYVFVDEAK</sequence>
<dbReference type="SUPFAM" id="SSF54593">
    <property type="entry name" value="Glyoxalase/Bleomycin resistance protein/Dihydroxybiphenyl dioxygenase"/>
    <property type="match status" value="1"/>
</dbReference>
<protein>
    <submittedName>
        <fullName evidence="4">Glyoxalase/bleomycin resistance protein/dioxygenase</fullName>
    </submittedName>
</protein>
<organism evidence="4 5">
    <name type="scientific">Chitinophaga pinensis (strain ATCC 43595 / DSM 2588 / LMG 13176 / NBRC 15968 / NCIMB 11800 / UQM 2034)</name>
    <dbReference type="NCBI Taxonomy" id="485918"/>
    <lineage>
        <taxon>Bacteria</taxon>
        <taxon>Pseudomonadati</taxon>
        <taxon>Bacteroidota</taxon>
        <taxon>Chitinophagia</taxon>
        <taxon>Chitinophagales</taxon>
        <taxon>Chitinophagaceae</taxon>
        <taxon>Chitinophaga</taxon>
    </lineage>
</organism>
<reference evidence="5" key="1">
    <citation type="submission" date="2009-08" db="EMBL/GenBank/DDBJ databases">
        <title>The complete genome of Chitinophaga pinensis DSM 2588.</title>
        <authorList>
            <consortium name="US DOE Joint Genome Institute (JGI-PGF)"/>
            <person name="Lucas S."/>
            <person name="Copeland A."/>
            <person name="Lapidus A."/>
            <person name="Glavina del Rio T."/>
            <person name="Dalin E."/>
            <person name="Tice H."/>
            <person name="Bruce D."/>
            <person name="Goodwin L."/>
            <person name="Pitluck S."/>
            <person name="Kyrpides N."/>
            <person name="Mavromatis K."/>
            <person name="Ivanova N."/>
            <person name="Mikhailova N."/>
            <person name="Sims D."/>
            <person name="Meinche L."/>
            <person name="Brettin T."/>
            <person name="Detter J.C."/>
            <person name="Han C."/>
            <person name="Larimer F."/>
            <person name="Land M."/>
            <person name="Hauser L."/>
            <person name="Markowitz V."/>
            <person name="Cheng J.-F."/>
            <person name="Hugenholtz P."/>
            <person name="Woyke T."/>
            <person name="Wu D."/>
            <person name="Spring S."/>
            <person name="Klenk H.-P."/>
            <person name="Eisen J.A."/>
        </authorList>
    </citation>
    <scope>NUCLEOTIDE SEQUENCE [LARGE SCALE GENOMIC DNA]</scope>
    <source>
        <strain evidence="5">ATCC 43595 / DSM 2588 / LMG 13176 / NBRC 15968 / NCIMB 11800 / UQM 2034</strain>
    </source>
</reference>
<dbReference type="AlphaFoldDB" id="A0A979GS22"/>
<dbReference type="InterPro" id="IPR004360">
    <property type="entry name" value="Glyas_Fos-R_dOase_dom"/>
</dbReference>
<dbReference type="GO" id="GO:0046872">
    <property type="term" value="F:metal ion binding"/>
    <property type="evidence" value="ECO:0007669"/>
    <property type="project" value="UniProtKB-KW"/>
</dbReference>
<dbReference type="RefSeq" id="WP_012787826.1">
    <property type="nucleotide sequence ID" value="NC_013132.1"/>
</dbReference>
<proteinExistence type="predicted"/>
<evidence type="ECO:0000259" key="3">
    <source>
        <dbReference type="PROSITE" id="PS51819"/>
    </source>
</evidence>
<dbReference type="InterPro" id="IPR037523">
    <property type="entry name" value="VOC_core"/>
</dbReference>
<feature type="chain" id="PRO_5037607443" evidence="2">
    <location>
        <begin position="26"/>
        <end position="326"/>
    </location>
</feature>
<accession>A0A979GS22</accession>
<keyword evidence="1" id="KW-0479">Metal-binding</keyword>
<dbReference type="Gene3D" id="3.10.450.50">
    <property type="match status" value="1"/>
</dbReference>
<gene>
    <name evidence="4" type="ordered locus">Cpin_0148</name>
</gene>